<dbReference type="Gene3D" id="3.40.50.300">
    <property type="entry name" value="P-loop containing nucleotide triphosphate hydrolases"/>
    <property type="match status" value="1"/>
</dbReference>
<dbReference type="SUPFAM" id="SSF46689">
    <property type="entry name" value="Homeodomain-like"/>
    <property type="match status" value="1"/>
</dbReference>
<dbReference type="Proteomes" id="UP000216024">
    <property type="component" value="Unassembled WGS sequence"/>
</dbReference>
<keyword evidence="9" id="KW-1185">Reference proteome</keyword>
<keyword evidence="4" id="KW-0238">DNA-binding</keyword>
<gene>
    <name evidence="8" type="ORF">CCE28_21030</name>
</gene>
<dbReference type="InterPro" id="IPR025943">
    <property type="entry name" value="Sigma_54_int_dom_ATP-bd_2"/>
</dbReference>
<dbReference type="Pfam" id="PF00158">
    <property type="entry name" value="Sigma54_activat"/>
    <property type="match status" value="1"/>
</dbReference>
<dbReference type="PANTHER" id="PTHR32071:SF74">
    <property type="entry name" value="TRANSCRIPTIONAL ACTIVATOR ROCR"/>
    <property type="match status" value="1"/>
</dbReference>
<dbReference type="InterPro" id="IPR000014">
    <property type="entry name" value="PAS"/>
</dbReference>
<dbReference type="Pfam" id="PF08448">
    <property type="entry name" value="PAS_4"/>
    <property type="match status" value="1"/>
</dbReference>
<evidence type="ECO:0000256" key="3">
    <source>
        <dbReference type="ARBA" id="ARBA00023015"/>
    </source>
</evidence>
<evidence type="ECO:0000313" key="8">
    <source>
        <dbReference type="EMBL" id="PAB56318.1"/>
    </source>
</evidence>
<dbReference type="InterPro" id="IPR009057">
    <property type="entry name" value="Homeodomain-like_sf"/>
</dbReference>
<dbReference type="InterPro" id="IPR002197">
    <property type="entry name" value="HTH_Fis"/>
</dbReference>
<accession>A0A267MBK8</accession>
<dbReference type="SUPFAM" id="SSF55785">
    <property type="entry name" value="PYP-like sensor domain (PAS domain)"/>
    <property type="match status" value="1"/>
</dbReference>
<feature type="domain" description="Sigma-54 factor interaction" evidence="6">
    <location>
        <begin position="155"/>
        <end position="383"/>
    </location>
</feature>
<dbReference type="PRINTS" id="PR01590">
    <property type="entry name" value="HTHFIS"/>
</dbReference>
<dbReference type="Gene3D" id="3.30.450.20">
    <property type="entry name" value="PAS domain"/>
    <property type="match status" value="1"/>
</dbReference>
<comment type="caution">
    <text evidence="8">The sequence shown here is derived from an EMBL/GenBank/DDBJ whole genome shotgun (WGS) entry which is preliminary data.</text>
</comment>
<dbReference type="GO" id="GO:0043565">
    <property type="term" value="F:sequence-specific DNA binding"/>
    <property type="evidence" value="ECO:0007669"/>
    <property type="project" value="InterPro"/>
</dbReference>
<dbReference type="SMART" id="SM00382">
    <property type="entry name" value="AAA"/>
    <property type="match status" value="1"/>
</dbReference>
<dbReference type="PROSITE" id="PS00676">
    <property type="entry name" value="SIGMA54_INTERACT_2"/>
    <property type="match status" value="1"/>
</dbReference>
<dbReference type="InterPro" id="IPR013656">
    <property type="entry name" value="PAS_4"/>
</dbReference>
<dbReference type="GO" id="GO:0005524">
    <property type="term" value="F:ATP binding"/>
    <property type="evidence" value="ECO:0007669"/>
    <property type="project" value="UniProtKB-KW"/>
</dbReference>
<feature type="domain" description="PAS" evidence="7">
    <location>
        <begin position="6"/>
        <end position="70"/>
    </location>
</feature>
<keyword evidence="3" id="KW-0805">Transcription regulation</keyword>
<dbReference type="GO" id="GO:0006355">
    <property type="term" value="P:regulation of DNA-templated transcription"/>
    <property type="evidence" value="ECO:0007669"/>
    <property type="project" value="InterPro"/>
</dbReference>
<reference evidence="8 9" key="1">
    <citation type="submission" date="2017-06" db="EMBL/GenBank/DDBJ databases">
        <title>Draft genome sequence of anaerobic fermentative bacterium Anaeromicrobium sediminis DY2726D isolated from West Pacific Ocean sediments.</title>
        <authorList>
            <person name="Zeng X."/>
        </authorList>
    </citation>
    <scope>NUCLEOTIDE SEQUENCE [LARGE SCALE GENOMIC DNA]</scope>
    <source>
        <strain evidence="8 9">DY2726D</strain>
    </source>
</reference>
<evidence type="ECO:0000256" key="4">
    <source>
        <dbReference type="ARBA" id="ARBA00023125"/>
    </source>
</evidence>
<keyword evidence="2" id="KW-0067">ATP-binding</keyword>
<evidence type="ECO:0000256" key="1">
    <source>
        <dbReference type="ARBA" id="ARBA00022741"/>
    </source>
</evidence>
<dbReference type="PROSITE" id="PS50112">
    <property type="entry name" value="PAS"/>
    <property type="match status" value="1"/>
</dbReference>
<dbReference type="PROSITE" id="PS00675">
    <property type="entry name" value="SIGMA54_INTERACT_1"/>
    <property type="match status" value="1"/>
</dbReference>
<dbReference type="PROSITE" id="PS00688">
    <property type="entry name" value="SIGMA54_INTERACT_3"/>
    <property type="match status" value="1"/>
</dbReference>
<dbReference type="InterPro" id="IPR035965">
    <property type="entry name" value="PAS-like_dom_sf"/>
</dbReference>
<dbReference type="Pfam" id="PF02954">
    <property type="entry name" value="HTH_8"/>
    <property type="match status" value="1"/>
</dbReference>
<sequence>MNNIFSKENIEIILDYVDEGIQIIDSKGYIKYYNKAASELDDINKYDMIGKHVLEVYPSLSPQTSTLLRSIEKGVAIFDTQQSFKNYKGKDITTINSSFPIKVKQKVIGAIEISRNITAVKALSERVIDLQEQLYDKKQKVKTNVNEAKYNLYDIIGESEQMLKAKTLAVKASKSSSPILIYGQTGTGKELFVQSIHNKSCRRNKPFIVQNCGALPSTLLESILFGTVKGGFTGASDRPGLFELANGGTLFLDEINSMPLELQVKLLRVIQDGNIRRVGDVKTRHVDVRIIAATNEDPLTVVESRRMRQDLYYRLNVIGLKLPLLKERKGDMALLVDFFIKKYNDKLQKSFTGVEPQVFDIFEKHDWPGNVRELENVIEGIMNLEEGPIINIDSLPYVFEKYKDSNDKIENTKVVPIIVGNLKESLENFEKSLIEQALKKYDNNISHAAKELRIPRQTLQYKIKKYIGHDY</sequence>
<dbReference type="EMBL" id="NIBG01000036">
    <property type="protein sequence ID" value="PAB56318.1"/>
    <property type="molecule type" value="Genomic_DNA"/>
</dbReference>
<name>A0A267MBK8_9FIRM</name>
<dbReference type="InterPro" id="IPR003593">
    <property type="entry name" value="AAA+_ATPase"/>
</dbReference>
<dbReference type="OrthoDB" id="9803970at2"/>
<dbReference type="SUPFAM" id="SSF52540">
    <property type="entry name" value="P-loop containing nucleoside triphosphate hydrolases"/>
    <property type="match status" value="1"/>
</dbReference>
<dbReference type="Gene3D" id="1.10.10.60">
    <property type="entry name" value="Homeodomain-like"/>
    <property type="match status" value="1"/>
</dbReference>
<keyword evidence="5" id="KW-0804">Transcription</keyword>
<evidence type="ECO:0000256" key="2">
    <source>
        <dbReference type="ARBA" id="ARBA00022840"/>
    </source>
</evidence>
<dbReference type="InterPro" id="IPR058031">
    <property type="entry name" value="AAA_lid_NorR"/>
</dbReference>
<protein>
    <submittedName>
        <fullName evidence="8">Sigma-54-dependent Fis family transcriptional regulator</fullName>
    </submittedName>
</protein>
<dbReference type="PROSITE" id="PS50045">
    <property type="entry name" value="SIGMA54_INTERACT_4"/>
    <property type="match status" value="1"/>
</dbReference>
<dbReference type="InterPro" id="IPR025662">
    <property type="entry name" value="Sigma_54_int_dom_ATP-bd_1"/>
</dbReference>
<dbReference type="InterPro" id="IPR027417">
    <property type="entry name" value="P-loop_NTPase"/>
</dbReference>
<dbReference type="Gene3D" id="1.10.8.60">
    <property type="match status" value="1"/>
</dbReference>
<evidence type="ECO:0000259" key="6">
    <source>
        <dbReference type="PROSITE" id="PS50045"/>
    </source>
</evidence>
<evidence type="ECO:0000313" key="9">
    <source>
        <dbReference type="Proteomes" id="UP000216024"/>
    </source>
</evidence>
<evidence type="ECO:0000256" key="5">
    <source>
        <dbReference type="ARBA" id="ARBA00023163"/>
    </source>
</evidence>
<dbReference type="Pfam" id="PF25601">
    <property type="entry name" value="AAA_lid_14"/>
    <property type="match status" value="1"/>
</dbReference>
<dbReference type="InterPro" id="IPR002078">
    <property type="entry name" value="Sigma_54_int"/>
</dbReference>
<dbReference type="NCBIfam" id="TIGR00229">
    <property type="entry name" value="sensory_box"/>
    <property type="match status" value="1"/>
</dbReference>
<dbReference type="RefSeq" id="WP_095136110.1">
    <property type="nucleotide sequence ID" value="NZ_NIBG01000036.1"/>
</dbReference>
<dbReference type="FunFam" id="3.40.50.300:FF:000006">
    <property type="entry name" value="DNA-binding transcriptional regulator NtrC"/>
    <property type="match status" value="1"/>
</dbReference>
<keyword evidence="1" id="KW-0547">Nucleotide-binding</keyword>
<evidence type="ECO:0000259" key="7">
    <source>
        <dbReference type="PROSITE" id="PS50112"/>
    </source>
</evidence>
<dbReference type="InterPro" id="IPR025944">
    <property type="entry name" value="Sigma_54_int_dom_CS"/>
</dbReference>
<dbReference type="AlphaFoldDB" id="A0A267MBK8"/>
<organism evidence="8 9">
    <name type="scientific">Anaeromicrobium sediminis</name>
    <dbReference type="NCBI Taxonomy" id="1478221"/>
    <lineage>
        <taxon>Bacteria</taxon>
        <taxon>Bacillati</taxon>
        <taxon>Bacillota</taxon>
        <taxon>Clostridia</taxon>
        <taxon>Peptostreptococcales</taxon>
        <taxon>Thermotaleaceae</taxon>
        <taxon>Anaeromicrobium</taxon>
    </lineage>
</organism>
<dbReference type="CDD" id="cd00009">
    <property type="entry name" value="AAA"/>
    <property type="match status" value="1"/>
</dbReference>
<proteinExistence type="predicted"/>
<dbReference type="PANTHER" id="PTHR32071">
    <property type="entry name" value="TRANSCRIPTIONAL REGULATORY PROTEIN"/>
    <property type="match status" value="1"/>
</dbReference>